<dbReference type="PROSITE" id="PS51352">
    <property type="entry name" value="THIOREDOXIN_2"/>
    <property type="match status" value="1"/>
</dbReference>
<sequence length="105" mass="11789">MAARVTQDTFRKEVLEAEGLVLADFYSDSCIPCKRLSPVLAELEEAYGDALKVAKININFDLPLAEQYEVQAAPTLIFFKNGAEQDRRRGLVKKAELQEIIDSLK</sequence>
<dbReference type="InterPro" id="IPR036249">
    <property type="entry name" value="Thioredoxin-like_sf"/>
</dbReference>
<dbReference type="GO" id="GO:0015035">
    <property type="term" value="F:protein-disulfide reductase activity"/>
    <property type="evidence" value="ECO:0007669"/>
    <property type="project" value="InterPro"/>
</dbReference>
<feature type="site" description="Contributes to redox potential value" evidence="7">
    <location>
        <position position="32"/>
    </location>
</feature>
<evidence type="ECO:0000259" key="9">
    <source>
        <dbReference type="PROSITE" id="PS51352"/>
    </source>
</evidence>
<evidence type="ECO:0000256" key="7">
    <source>
        <dbReference type="PIRSR" id="PIRSR000077-1"/>
    </source>
</evidence>
<feature type="active site" description="Nucleophile" evidence="7">
    <location>
        <position position="30"/>
    </location>
</feature>
<dbReference type="STRING" id="411473.RUMCAL_01835"/>
<keyword evidence="5 8" id="KW-0676">Redox-active center</keyword>
<dbReference type="InterPro" id="IPR013766">
    <property type="entry name" value="Thioredoxin_domain"/>
</dbReference>
<dbReference type="CDD" id="cd02947">
    <property type="entry name" value="TRX_family"/>
    <property type="match status" value="1"/>
</dbReference>
<dbReference type="GeneID" id="93692047"/>
<evidence type="ECO:0000256" key="6">
    <source>
        <dbReference type="PIRNR" id="PIRNR000077"/>
    </source>
</evidence>
<comment type="caution">
    <text evidence="10">The sequence shown here is derived from an EMBL/GenBank/DDBJ whole genome shotgun (WGS) entry which is preliminary data.</text>
</comment>
<dbReference type="PANTHER" id="PTHR45663">
    <property type="entry name" value="GEO12009P1"/>
    <property type="match status" value="1"/>
</dbReference>
<dbReference type="Gene3D" id="3.40.30.10">
    <property type="entry name" value="Glutaredoxin"/>
    <property type="match status" value="1"/>
</dbReference>
<feature type="disulfide bond" description="Redox-active" evidence="8">
    <location>
        <begin position="30"/>
        <end position="33"/>
    </location>
</feature>
<dbReference type="EMBL" id="AWVF01000232">
    <property type="protein sequence ID" value="ERJ94878.1"/>
    <property type="molecule type" value="Genomic_DNA"/>
</dbReference>
<name>U2M6C4_9FIRM</name>
<dbReference type="PATRIC" id="fig|411473.3.peg.1502"/>
<dbReference type="PIRSF" id="PIRSF000077">
    <property type="entry name" value="Thioredoxin"/>
    <property type="match status" value="1"/>
</dbReference>
<dbReference type="Pfam" id="PF00085">
    <property type="entry name" value="Thioredoxin"/>
    <property type="match status" value="1"/>
</dbReference>
<evidence type="ECO:0000256" key="5">
    <source>
        <dbReference type="ARBA" id="ARBA00023284"/>
    </source>
</evidence>
<evidence type="ECO:0000256" key="4">
    <source>
        <dbReference type="ARBA" id="ARBA00023157"/>
    </source>
</evidence>
<comment type="similarity">
    <text evidence="1 6">Belongs to the thioredoxin family.</text>
</comment>
<dbReference type="RefSeq" id="WP_021683333.1">
    <property type="nucleotide sequence ID" value="NZ_KI260480.1"/>
</dbReference>
<feature type="active site" description="Nucleophile" evidence="7">
    <location>
        <position position="33"/>
    </location>
</feature>
<dbReference type="Proteomes" id="UP000016662">
    <property type="component" value="Unassembled WGS sequence"/>
</dbReference>
<evidence type="ECO:0000313" key="10">
    <source>
        <dbReference type="EMBL" id="ERJ94878.1"/>
    </source>
</evidence>
<dbReference type="eggNOG" id="COG0526">
    <property type="taxonomic scope" value="Bacteria"/>
</dbReference>
<gene>
    <name evidence="10" type="ORF">RUMCAL_01835</name>
</gene>
<dbReference type="GO" id="GO:0005737">
    <property type="term" value="C:cytoplasm"/>
    <property type="evidence" value="ECO:0007669"/>
    <property type="project" value="TreeGrafter"/>
</dbReference>
<evidence type="ECO:0000256" key="8">
    <source>
        <dbReference type="PIRSR" id="PIRSR000077-4"/>
    </source>
</evidence>
<keyword evidence="4 8" id="KW-1015">Disulfide bond</keyword>
<reference evidence="10 11" key="1">
    <citation type="submission" date="2013-07" db="EMBL/GenBank/DDBJ databases">
        <authorList>
            <person name="Weinstock G."/>
            <person name="Sodergren E."/>
            <person name="Wylie T."/>
            <person name="Fulton L."/>
            <person name="Fulton R."/>
            <person name="Fronick C."/>
            <person name="O'Laughlin M."/>
            <person name="Godfrey J."/>
            <person name="Miner T."/>
            <person name="Herter B."/>
            <person name="Appelbaum E."/>
            <person name="Cordes M."/>
            <person name="Lek S."/>
            <person name="Wollam A."/>
            <person name="Pepin K.H."/>
            <person name="Palsikar V.B."/>
            <person name="Mitreva M."/>
            <person name="Wilson R.K."/>
        </authorList>
    </citation>
    <scope>NUCLEOTIDE SEQUENCE [LARGE SCALE GENOMIC DNA]</scope>
    <source>
        <strain evidence="10 11">ATCC 27760</strain>
    </source>
</reference>
<proteinExistence type="inferred from homology"/>
<feature type="site" description="Contributes to redox potential value" evidence="7">
    <location>
        <position position="31"/>
    </location>
</feature>
<accession>U2M6C4</accession>
<feature type="domain" description="Thioredoxin" evidence="9">
    <location>
        <begin position="1"/>
        <end position="105"/>
    </location>
</feature>
<dbReference type="AlphaFoldDB" id="U2M6C4"/>
<keyword evidence="11" id="KW-1185">Reference proteome</keyword>
<evidence type="ECO:0000256" key="2">
    <source>
        <dbReference type="ARBA" id="ARBA00022448"/>
    </source>
</evidence>
<feature type="site" description="Deprotonates C-terminal active site Cys" evidence="7">
    <location>
        <position position="24"/>
    </location>
</feature>
<dbReference type="SUPFAM" id="SSF52833">
    <property type="entry name" value="Thioredoxin-like"/>
    <property type="match status" value="1"/>
</dbReference>
<organism evidence="10 11">
    <name type="scientific">Ruminococcus callidus ATCC 27760</name>
    <dbReference type="NCBI Taxonomy" id="411473"/>
    <lineage>
        <taxon>Bacteria</taxon>
        <taxon>Bacillati</taxon>
        <taxon>Bacillota</taxon>
        <taxon>Clostridia</taxon>
        <taxon>Eubacteriales</taxon>
        <taxon>Oscillospiraceae</taxon>
        <taxon>Ruminococcus</taxon>
    </lineage>
</organism>
<evidence type="ECO:0000313" key="11">
    <source>
        <dbReference type="Proteomes" id="UP000016662"/>
    </source>
</evidence>
<keyword evidence="2" id="KW-0813">Transport</keyword>
<dbReference type="InterPro" id="IPR005746">
    <property type="entry name" value="Thioredoxin"/>
</dbReference>
<dbReference type="OrthoDB" id="9790390at2"/>
<protein>
    <recommendedName>
        <fullName evidence="6">Thioredoxin</fullName>
    </recommendedName>
</protein>
<keyword evidence="3" id="KW-0249">Electron transport</keyword>
<dbReference type="PANTHER" id="PTHR45663:SF11">
    <property type="entry name" value="GEO12009P1"/>
    <property type="match status" value="1"/>
</dbReference>
<evidence type="ECO:0000256" key="1">
    <source>
        <dbReference type="ARBA" id="ARBA00008987"/>
    </source>
</evidence>
<dbReference type="HOGENOM" id="CLU_090389_10_3_9"/>
<evidence type="ECO:0000256" key="3">
    <source>
        <dbReference type="ARBA" id="ARBA00022982"/>
    </source>
</evidence>